<evidence type="ECO:0000313" key="9">
    <source>
        <dbReference type="EMBL" id="MBB3808828.1"/>
    </source>
</evidence>
<feature type="region of interest" description="Disordered" evidence="7">
    <location>
        <begin position="1"/>
        <end position="39"/>
    </location>
</feature>
<evidence type="ECO:0000259" key="8">
    <source>
        <dbReference type="PROSITE" id="PS51686"/>
    </source>
</evidence>
<evidence type="ECO:0000313" key="10">
    <source>
        <dbReference type="Proteomes" id="UP000537592"/>
    </source>
</evidence>
<evidence type="ECO:0000256" key="6">
    <source>
        <dbReference type="PROSITE-ProRule" id="PRU01023"/>
    </source>
</evidence>
<name>A0A7W5Z2J3_9HYPH</name>
<feature type="binding site" evidence="6">
    <location>
        <position position="301"/>
    </location>
    <ligand>
        <name>S-adenosyl-L-methionine</name>
        <dbReference type="ChEBI" id="CHEBI:59789"/>
    </ligand>
</feature>
<dbReference type="GO" id="GO:0006355">
    <property type="term" value="P:regulation of DNA-templated transcription"/>
    <property type="evidence" value="ECO:0007669"/>
    <property type="project" value="InterPro"/>
</dbReference>
<dbReference type="CDD" id="cd02440">
    <property type="entry name" value="AdoMet_MTases"/>
    <property type="match status" value="1"/>
</dbReference>
<protein>
    <submittedName>
        <fullName evidence="9">16S rRNA (Cytosine967-C5)-methyltransferase</fullName>
        <ecNumber evidence="9">2.1.1.176</ecNumber>
    </submittedName>
</protein>
<dbReference type="PANTHER" id="PTHR22807:SF61">
    <property type="entry name" value="NOL1_NOP2_SUN FAMILY PROTEIN _ ANTITERMINATION NUSB DOMAIN-CONTAINING PROTEIN"/>
    <property type="match status" value="1"/>
</dbReference>
<keyword evidence="4 6" id="KW-0949">S-adenosyl-L-methionine</keyword>
<dbReference type="InterPro" id="IPR023267">
    <property type="entry name" value="RCMT"/>
</dbReference>
<dbReference type="PROSITE" id="PS01153">
    <property type="entry name" value="NOL1_NOP2_SUN"/>
    <property type="match status" value="1"/>
</dbReference>
<dbReference type="SUPFAM" id="SSF53335">
    <property type="entry name" value="S-adenosyl-L-methionine-dependent methyltransferases"/>
    <property type="match status" value="1"/>
</dbReference>
<evidence type="ECO:0000256" key="4">
    <source>
        <dbReference type="ARBA" id="ARBA00022691"/>
    </source>
</evidence>
<comment type="caution">
    <text evidence="6">Lacks conserved residue(s) required for the propagation of feature annotation.</text>
</comment>
<dbReference type="Pfam" id="PF01029">
    <property type="entry name" value="NusB"/>
    <property type="match status" value="1"/>
</dbReference>
<dbReference type="PANTHER" id="PTHR22807">
    <property type="entry name" value="NOP2 YEAST -RELATED NOL1/NOP2/FMU SUN DOMAIN-CONTAINING"/>
    <property type="match status" value="1"/>
</dbReference>
<dbReference type="InterPro" id="IPR006027">
    <property type="entry name" value="NusB_RsmB_TIM44"/>
</dbReference>
<dbReference type="EMBL" id="JACICC010000002">
    <property type="protein sequence ID" value="MBB3808828.1"/>
    <property type="molecule type" value="Genomic_DNA"/>
</dbReference>
<dbReference type="InterPro" id="IPR018314">
    <property type="entry name" value="RsmB/NOL1/NOP2-like_CS"/>
</dbReference>
<comment type="caution">
    <text evidence="9">The sequence shown here is derived from an EMBL/GenBank/DDBJ whole genome shotgun (WGS) entry which is preliminary data.</text>
</comment>
<dbReference type="SUPFAM" id="SSF48013">
    <property type="entry name" value="NusB-like"/>
    <property type="match status" value="1"/>
</dbReference>
<accession>A0A7W5Z2J3</accession>
<gene>
    <name evidence="9" type="ORF">FHS81_000898</name>
</gene>
<keyword evidence="2 6" id="KW-0489">Methyltransferase</keyword>
<dbReference type="EC" id="2.1.1.176" evidence="9"/>
<dbReference type="PROSITE" id="PS51686">
    <property type="entry name" value="SAM_MT_RSMB_NOP"/>
    <property type="match status" value="1"/>
</dbReference>
<dbReference type="Proteomes" id="UP000537592">
    <property type="component" value="Unassembled WGS sequence"/>
</dbReference>
<dbReference type="InterPro" id="IPR035926">
    <property type="entry name" value="NusB-like_sf"/>
</dbReference>
<dbReference type="FunFam" id="3.40.50.150:FF:000257">
    <property type="entry name" value="16S rRNA methyltransferase"/>
    <property type="match status" value="1"/>
</dbReference>
<dbReference type="GO" id="GO:0001510">
    <property type="term" value="P:RNA methylation"/>
    <property type="evidence" value="ECO:0007669"/>
    <property type="project" value="InterPro"/>
</dbReference>
<evidence type="ECO:0000256" key="5">
    <source>
        <dbReference type="ARBA" id="ARBA00022884"/>
    </source>
</evidence>
<comment type="similarity">
    <text evidence="1 6">Belongs to the class I-like SAM-binding methyltransferase superfamily. RsmB/NOP family.</text>
</comment>
<feature type="binding site" evidence="6">
    <location>
        <position position="342"/>
    </location>
    <ligand>
        <name>S-adenosyl-L-methionine</name>
        <dbReference type="ChEBI" id="CHEBI:59789"/>
    </ligand>
</feature>
<dbReference type="RefSeq" id="WP_183750861.1">
    <property type="nucleotide sequence ID" value="NZ_JACICC010000002.1"/>
</dbReference>
<reference evidence="9 10" key="1">
    <citation type="submission" date="2020-08" db="EMBL/GenBank/DDBJ databases">
        <title>Genomic Encyclopedia of Type Strains, Phase IV (KMG-IV): sequencing the most valuable type-strain genomes for metagenomic binning, comparative biology and taxonomic classification.</title>
        <authorList>
            <person name="Goeker M."/>
        </authorList>
    </citation>
    <scope>NUCLEOTIDE SEQUENCE [LARGE SCALE GENOMIC DNA]</scope>
    <source>
        <strain evidence="9 10">DSM 28760</strain>
    </source>
</reference>
<dbReference type="AlphaFoldDB" id="A0A7W5Z2J3"/>
<evidence type="ECO:0000256" key="2">
    <source>
        <dbReference type="ARBA" id="ARBA00022603"/>
    </source>
</evidence>
<dbReference type="Gene3D" id="3.40.50.150">
    <property type="entry name" value="Vaccinia Virus protein VP39"/>
    <property type="match status" value="1"/>
</dbReference>
<keyword evidence="5 6" id="KW-0694">RNA-binding</keyword>
<feature type="domain" description="SAM-dependent MTase RsmB/NOP-type" evidence="8">
    <location>
        <begin position="172"/>
        <end position="467"/>
    </location>
</feature>
<dbReference type="GO" id="GO:0003723">
    <property type="term" value="F:RNA binding"/>
    <property type="evidence" value="ECO:0007669"/>
    <property type="project" value="UniProtKB-UniRule"/>
</dbReference>
<organism evidence="9 10">
    <name type="scientific">Pseudochelatococcus contaminans</name>
    <dbReference type="NCBI Taxonomy" id="1538103"/>
    <lineage>
        <taxon>Bacteria</taxon>
        <taxon>Pseudomonadati</taxon>
        <taxon>Pseudomonadota</taxon>
        <taxon>Alphaproteobacteria</taxon>
        <taxon>Hyphomicrobiales</taxon>
        <taxon>Chelatococcaceae</taxon>
        <taxon>Pseudochelatococcus</taxon>
    </lineage>
</organism>
<keyword evidence="10" id="KW-1185">Reference proteome</keyword>
<dbReference type="InterPro" id="IPR001678">
    <property type="entry name" value="MeTrfase_RsmB-F_NOP2_dom"/>
</dbReference>
<feature type="binding site" evidence="6">
    <location>
        <begin position="280"/>
        <end position="286"/>
    </location>
    <ligand>
        <name>S-adenosyl-L-methionine</name>
        <dbReference type="ChEBI" id="CHEBI:59789"/>
    </ligand>
</feature>
<sequence>MQGNRPHGGARKDQASTGAAVRRSAPGRGRTPPVPRGLPPRRVAAFVLRDITDDGLTLDDALAHQFGEGEGAALDERDRALVRAIATAALRRLGTIHAALDARMPKGIPAKSGLLAEILIVGAAQVLLLDIPDRAAVDLAVHHARADRNAFPYAKLVNAVLRRIAEAREAILADTDVVDAPRWLFDRWQKTYGKTVARAIVEAQRREPGIDISVKSDPALWAERLNGMVLPTGSIRLTERTRIAELPGFDEGVWWVQDTAASLPALLIGAKPGERVLDLCAAPGGKTAQLAAAGATVTAVDRSPERLERLRDNLTRLSLTADVVASDARDFTGGPFDAVLLDAPCSATGTIRRHPDVAWTRGPQDITSLATLQSGLLDHAAALVAPGGRLVYSTCSLEPEEGEEQIAAFLARHADFARAPISATEVGGIEEALTPAGDLRTLPQYLPNDTARLAGLDGFFAARLVRKAV</sequence>
<dbReference type="Pfam" id="PF01189">
    <property type="entry name" value="Methyltr_RsmB-F"/>
    <property type="match status" value="1"/>
</dbReference>
<keyword evidence="3 6" id="KW-0808">Transferase</keyword>
<proteinExistence type="inferred from homology"/>
<dbReference type="GO" id="GO:0008173">
    <property type="term" value="F:RNA methyltransferase activity"/>
    <property type="evidence" value="ECO:0007669"/>
    <property type="project" value="InterPro"/>
</dbReference>
<dbReference type="PRINTS" id="PR02008">
    <property type="entry name" value="RCMTFAMILY"/>
</dbReference>
<dbReference type="Gene3D" id="1.10.940.10">
    <property type="entry name" value="NusB-like"/>
    <property type="match status" value="1"/>
</dbReference>
<evidence type="ECO:0000256" key="7">
    <source>
        <dbReference type="SAM" id="MobiDB-lite"/>
    </source>
</evidence>
<evidence type="ECO:0000256" key="1">
    <source>
        <dbReference type="ARBA" id="ARBA00007494"/>
    </source>
</evidence>
<dbReference type="InterPro" id="IPR049560">
    <property type="entry name" value="MeTrfase_RsmB-F_NOP2_cat"/>
</dbReference>
<evidence type="ECO:0000256" key="3">
    <source>
        <dbReference type="ARBA" id="ARBA00022679"/>
    </source>
</evidence>
<feature type="active site" description="Nucleophile" evidence="6">
    <location>
        <position position="395"/>
    </location>
</feature>
<dbReference type="InterPro" id="IPR029063">
    <property type="entry name" value="SAM-dependent_MTases_sf"/>
</dbReference>